<sequence length="574" mass="63893">MTDYMLNNKFNDPFNKVQFGVSIGERNQLEEFSKVLRSGARMVEVDIASVYGLGGEQGNAADTISKTEREAIANLAKVNDIDLSVHAPWALNFSGLNPQSGKKEQIYEHMVDREIGTALQFADDIGKKVGRQNIPVIFHASSDNFSDPDKNLVYSIYDSEENKIIQAQGQDINLGIDTTNINNPDEIKTAAKEKFIGLYGKEFYDKIFGSKGGKQLGFISDDGKVILKPEGSFEFQKEKFSQQFNKERANINLTRRNLEYNKLEALSRQARAKASSNVAELNNIKRELEDIERMLDSTEQEYEELKIRENNLDKRFIPYDNIAPKLAAEGIAKAAMFSYKNTDSKPLILVENPMSPEMSLSNPKDTAESVRIARQEFAKELQQKEHLSSREAERISSELIGINLDIGHVNVFKSYINPKTGEPYSDKDIVDMSKSAAEYLKRYHLNDNMGNRDSHLPLGQGNAPIKEVYDAMMEKGLDVPAIMEVFGGLGGLEAGTVQSLQYMGAPIYGNTPYVSLPSYLGQPYSSLIGDYSSYSNLGLKQDMFPYSGFSGISPGGGGYMDNKGNQTFSGVPMN</sequence>
<dbReference type="InterPro" id="IPR013022">
    <property type="entry name" value="Xyl_isomerase-like_TIM-brl"/>
</dbReference>
<gene>
    <name evidence="3" type="ORF">BJBARM5_0870</name>
</gene>
<feature type="coiled-coil region" evidence="1">
    <location>
        <begin position="271"/>
        <end position="315"/>
    </location>
</feature>
<dbReference type="InterPro" id="IPR036237">
    <property type="entry name" value="Xyl_isomerase-like_sf"/>
</dbReference>
<dbReference type="Gene3D" id="3.20.20.150">
    <property type="entry name" value="Divalent-metal-dependent TIM barrel enzymes"/>
    <property type="match status" value="1"/>
</dbReference>
<accession>D6GWJ3</accession>
<evidence type="ECO:0000256" key="1">
    <source>
        <dbReference type="SAM" id="Coils"/>
    </source>
</evidence>
<evidence type="ECO:0000259" key="2">
    <source>
        <dbReference type="Pfam" id="PF01261"/>
    </source>
</evidence>
<reference evidence="3 4" key="1">
    <citation type="journal article" date="2010" name="Proc. Natl. Acad. Sci. U.S.A.">
        <title>Enigmatic, ultrasmall, uncultivated Archaea.</title>
        <authorList>
            <person name="Baker B.J."/>
            <person name="Comolli L.R."/>
            <person name="Dick G.J."/>
            <person name="Hauser L.J."/>
            <person name="Hyatt D."/>
            <person name="Dill B.D."/>
            <person name="Land M.L."/>
            <person name="Verberkmoes N.C."/>
            <person name="Hettich R.L."/>
            <person name="Banfield J.F."/>
        </authorList>
    </citation>
    <scope>NUCLEOTIDE SEQUENCE [LARGE SCALE GENOMIC DNA]</scope>
</reference>
<feature type="domain" description="Xylose isomerase-like TIM barrel" evidence="2">
    <location>
        <begin position="393"/>
        <end position="503"/>
    </location>
</feature>
<evidence type="ECO:0000313" key="3">
    <source>
        <dbReference type="EMBL" id="EFD92409.1"/>
    </source>
</evidence>
<dbReference type="Proteomes" id="UP000009376">
    <property type="component" value="Unassembled WGS sequence"/>
</dbReference>
<proteinExistence type="predicted"/>
<dbReference type="PROSITE" id="PS50007">
    <property type="entry name" value="PIPLC_X_DOMAIN"/>
    <property type="match status" value="1"/>
</dbReference>
<name>D6GWJ3_PARA5</name>
<dbReference type="EMBL" id="GG745599">
    <property type="protein sequence ID" value="EFD92409.1"/>
    <property type="molecule type" value="Genomic_DNA"/>
</dbReference>
<dbReference type="SUPFAM" id="SSF51658">
    <property type="entry name" value="Xylose isomerase-like"/>
    <property type="match status" value="1"/>
</dbReference>
<evidence type="ECO:0000313" key="4">
    <source>
        <dbReference type="Proteomes" id="UP000009376"/>
    </source>
</evidence>
<dbReference type="Pfam" id="PF01261">
    <property type="entry name" value="AP_endonuc_2"/>
    <property type="match status" value="1"/>
</dbReference>
<dbReference type="AlphaFoldDB" id="D6GWJ3"/>
<keyword evidence="1" id="KW-0175">Coiled coil</keyword>
<protein>
    <recommendedName>
        <fullName evidence="2">Xylose isomerase-like TIM barrel domain-containing protein</fullName>
    </recommendedName>
</protein>
<organism evidence="3 4">
    <name type="scientific">Candidatus Parvarchaeum acidophilus ARMAN-5</name>
    <dbReference type="NCBI Taxonomy" id="662762"/>
    <lineage>
        <taxon>Archaea</taxon>
        <taxon>Candidatus Parvarchaeota</taxon>
        <taxon>Candidatus Parvarchaeum</taxon>
    </lineage>
</organism>